<evidence type="ECO:0000256" key="1">
    <source>
        <dbReference type="ARBA" id="ARBA00004477"/>
    </source>
</evidence>
<organism evidence="8 9">
    <name type="scientific">Camelina sativa</name>
    <name type="common">False flax</name>
    <name type="synonym">Myagrum sativum</name>
    <dbReference type="NCBI Taxonomy" id="90675"/>
    <lineage>
        <taxon>Eukaryota</taxon>
        <taxon>Viridiplantae</taxon>
        <taxon>Streptophyta</taxon>
        <taxon>Embryophyta</taxon>
        <taxon>Tracheophyta</taxon>
        <taxon>Spermatophyta</taxon>
        <taxon>Magnoliopsida</taxon>
        <taxon>eudicotyledons</taxon>
        <taxon>Gunneridae</taxon>
        <taxon>Pentapetalae</taxon>
        <taxon>rosids</taxon>
        <taxon>malvids</taxon>
        <taxon>Brassicales</taxon>
        <taxon>Brassicaceae</taxon>
        <taxon>Camelineae</taxon>
        <taxon>Camelina</taxon>
    </lineage>
</organism>
<dbReference type="Pfam" id="PF02453">
    <property type="entry name" value="Reticulon"/>
    <property type="match status" value="1"/>
</dbReference>
<keyword evidence="8" id="KW-1185">Reference proteome</keyword>
<comment type="caution">
    <text evidence="6">Lacks conserved residue(s) required for the propagation of feature annotation.</text>
</comment>
<comment type="subcellular location">
    <subcellularLocation>
        <location evidence="1 6">Endoplasmic reticulum membrane</location>
        <topology evidence="1 6">Multi-pass membrane protein</topology>
    </subcellularLocation>
</comment>
<evidence type="ECO:0000259" key="7">
    <source>
        <dbReference type="PROSITE" id="PS50845"/>
    </source>
</evidence>
<protein>
    <recommendedName>
        <fullName evidence="6">Reticulon-like protein</fullName>
    </recommendedName>
</protein>
<evidence type="ECO:0000256" key="6">
    <source>
        <dbReference type="RuleBase" id="RU363132"/>
    </source>
</evidence>
<accession>A0ABM0ZCJ5</accession>
<dbReference type="PROSITE" id="PS50845">
    <property type="entry name" value="RETICULON"/>
    <property type="match status" value="1"/>
</dbReference>
<dbReference type="InterPro" id="IPR045064">
    <property type="entry name" value="Reticulon-like"/>
</dbReference>
<evidence type="ECO:0000313" key="8">
    <source>
        <dbReference type="Proteomes" id="UP000694864"/>
    </source>
</evidence>
<reference evidence="8" key="1">
    <citation type="journal article" date="2014" name="Nat. Commun.">
        <title>The emerging biofuel crop Camelina sativa retains a highly undifferentiated hexaploid genome structure.</title>
        <authorList>
            <person name="Kagale S."/>
            <person name="Koh C."/>
            <person name="Nixon J."/>
            <person name="Bollina V."/>
            <person name="Clarke W.E."/>
            <person name="Tuteja R."/>
            <person name="Spillane C."/>
            <person name="Robinson S.J."/>
            <person name="Links M.G."/>
            <person name="Clarke C."/>
            <person name="Higgins E.E."/>
            <person name="Huebert T."/>
            <person name="Sharpe A.G."/>
            <person name="Parkin I.A."/>
        </authorList>
    </citation>
    <scope>NUCLEOTIDE SEQUENCE [LARGE SCALE GENOMIC DNA]</scope>
    <source>
        <strain evidence="8">cv. DH55</strain>
    </source>
</reference>
<dbReference type="InterPro" id="IPR003388">
    <property type="entry name" value="Reticulon"/>
</dbReference>
<keyword evidence="5 6" id="KW-0472">Membrane</keyword>
<dbReference type="RefSeq" id="XP_010513837.1">
    <property type="nucleotide sequence ID" value="XM_010515535.2"/>
</dbReference>
<gene>
    <name evidence="9" type="primary">LOC104789885</name>
</gene>
<proteinExistence type="predicted"/>
<feature type="transmembrane region" description="Helical" evidence="6">
    <location>
        <begin position="78"/>
        <end position="101"/>
    </location>
</feature>
<keyword evidence="4 6" id="KW-1133">Transmembrane helix</keyword>
<evidence type="ECO:0000256" key="2">
    <source>
        <dbReference type="ARBA" id="ARBA00022692"/>
    </source>
</evidence>
<dbReference type="Proteomes" id="UP000694864">
    <property type="component" value="Chromosome 6"/>
</dbReference>
<evidence type="ECO:0000313" key="9">
    <source>
        <dbReference type="RefSeq" id="XP_010513837.1"/>
    </source>
</evidence>
<evidence type="ECO:0000256" key="4">
    <source>
        <dbReference type="ARBA" id="ARBA00022989"/>
    </source>
</evidence>
<feature type="domain" description="Reticulon" evidence="7">
    <location>
        <begin position="1"/>
        <end position="151"/>
    </location>
</feature>
<name>A0ABM0ZCJ5_CAMSA</name>
<keyword evidence="2 6" id="KW-0812">Transmembrane</keyword>
<evidence type="ECO:0000256" key="5">
    <source>
        <dbReference type="ARBA" id="ARBA00023136"/>
    </source>
</evidence>
<dbReference type="PANTHER" id="PTHR10994">
    <property type="entry name" value="RETICULON"/>
    <property type="match status" value="1"/>
</dbReference>
<dbReference type="GeneID" id="104789885"/>
<reference evidence="9" key="2">
    <citation type="submission" date="2025-08" db="UniProtKB">
        <authorList>
            <consortium name="RefSeq"/>
        </authorList>
    </citation>
    <scope>IDENTIFICATION</scope>
    <source>
        <tissue evidence="9">Leaf</tissue>
    </source>
</reference>
<sequence>MEARIVPLLCSILLLFMLLLFLWAKFGQLFITRRPPTPEEINLQDSRLRALFLKIEGLLLMLYEISYGKDIKTFLWTILYVTILDIIGSYISFLTILYISLVCSMTTPVLYLNFQGAIDSFIGKVSEEKNKILGVVKSKVVSKIPRAVKVE</sequence>
<keyword evidence="3 6" id="KW-0256">Endoplasmic reticulum</keyword>
<evidence type="ECO:0000256" key="3">
    <source>
        <dbReference type="ARBA" id="ARBA00022824"/>
    </source>
</evidence>
<dbReference type="PANTHER" id="PTHR10994:SF177">
    <property type="entry name" value="RETICULON-LIKE PROTEIN B15"/>
    <property type="match status" value="1"/>
</dbReference>